<accession>A0ABQ3LLH3</accession>
<name>A0ABQ3LLH3_9PSEU</name>
<dbReference type="Proteomes" id="UP000635387">
    <property type="component" value="Unassembled WGS sequence"/>
</dbReference>
<sequence>MLLISVDDPFWSVLPLSPPLHALSTSAEAATSDQAETALDFLMKCALLALGS</sequence>
<evidence type="ECO:0000313" key="2">
    <source>
        <dbReference type="Proteomes" id="UP000635387"/>
    </source>
</evidence>
<dbReference type="EMBL" id="BNAY01000003">
    <property type="protein sequence ID" value="GHH16698.1"/>
    <property type="molecule type" value="Genomic_DNA"/>
</dbReference>
<reference evidence="2" key="1">
    <citation type="journal article" date="2019" name="Int. J. Syst. Evol. Microbiol.">
        <title>The Global Catalogue of Microorganisms (GCM) 10K type strain sequencing project: providing services to taxonomists for standard genome sequencing and annotation.</title>
        <authorList>
            <consortium name="The Broad Institute Genomics Platform"/>
            <consortium name="The Broad Institute Genome Sequencing Center for Infectious Disease"/>
            <person name="Wu L."/>
            <person name="Ma J."/>
        </authorList>
    </citation>
    <scope>NUCLEOTIDE SEQUENCE [LARGE SCALE GENOMIC DNA]</scope>
    <source>
        <strain evidence="2">CGMCC 4.7683</strain>
    </source>
</reference>
<keyword evidence="2" id="KW-1185">Reference proteome</keyword>
<proteinExistence type="predicted"/>
<comment type="caution">
    <text evidence="1">The sequence shown here is derived from an EMBL/GenBank/DDBJ whole genome shotgun (WGS) entry which is preliminary data.</text>
</comment>
<gene>
    <name evidence="1" type="ORF">GCM10017790_32560</name>
</gene>
<organism evidence="1 2">
    <name type="scientific">Amycolatopsis oliviviridis</name>
    <dbReference type="NCBI Taxonomy" id="1471590"/>
    <lineage>
        <taxon>Bacteria</taxon>
        <taxon>Bacillati</taxon>
        <taxon>Actinomycetota</taxon>
        <taxon>Actinomycetes</taxon>
        <taxon>Pseudonocardiales</taxon>
        <taxon>Pseudonocardiaceae</taxon>
        <taxon>Amycolatopsis</taxon>
    </lineage>
</organism>
<protein>
    <submittedName>
        <fullName evidence="1">Uncharacterized protein</fullName>
    </submittedName>
</protein>
<evidence type="ECO:0000313" key="1">
    <source>
        <dbReference type="EMBL" id="GHH16698.1"/>
    </source>
</evidence>